<reference evidence="2" key="1">
    <citation type="submission" date="2020-11" db="EMBL/GenBank/DDBJ databases">
        <authorList>
            <consortium name="DOE Joint Genome Institute"/>
            <person name="Ahrendt S."/>
            <person name="Riley R."/>
            <person name="Andreopoulos W."/>
            <person name="Labutti K."/>
            <person name="Pangilinan J."/>
            <person name="Ruiz-Duenas F.J."/>
            <person name="Barrasa J.M."/>
            <person name="Sanchez-Garcia M."/>
            <person name="Camarero S."/>
            <person name="Miyauchi S."/>
            <person name="Serrano A."/>
            <person name="Linde D."/>
            <person name="Babiker R."/>
            <person name="Drula E."/>
            <person name="Ayuso-Fernandez I."/>
            <person name="Pacheco R."/>
            <person name="Padilla G."/>
            <person name="Ferreira P."/>
            <person name="Barriuso J."/>
            <person name="Kellner H."/>
            <person name="Castanera R."/>
            <person name="Alfaro M."/>
            <person name="Ramirez L."/>
            <person name="Pisabarro A.G."/>
            <person name="Kuo A."/>
            <person name="Tritt A."/>
            <person name="Lipzen A."/>
            <person name="He G."/>
            <person name="Yan M."/>
            <person name="Ng V."/>
            <person name="Cullen D."/>
            <person name="Martin F."/>
            <person name="Rosso M.-N."/>
            <person name="Henrissat B."/>
            <person name="Hibbett D."/>
            <person name="Martinez A.T."/>
            <person name="Grigoriev I.V."/>
        </authorList>
    </citation>
    <scope>NUCLEOTIDE SEQUENCE</scope>
    <source>
        <strain evidence="2">CIRM-BRFM 674</strain>
    </source>
</reference>
<keyword evidence="3" id="KW-1185">Reference proteome</keyword>
<feature type="region of interest" description="Disordered" evidence="1">
    <location>
        <begin position="54"/>
        <end position="113"/>
    </location>
</feature>
<comment type="caution">
    <text evidence="2">The sequence shown here is derived from an EMBL/GenBank/DDBJ whole genome shotgun (WGS) entry which is preliminary data.</text>
</comment>
<feature type="compositionally biased region" description="Basic and acidic residues" evidence="1">
    <location>
        <begin position="60"/>
        <end position="71"/>
    </location>
</feature>
<accession>A0A9P6CMR7</accession>
<evidence type="ECO:0000313" key="2">
    <source>
        <dbReference type="EMBL" id="KAF9472596.1"/>
    </source>
</evidence>
<feature type="compositionally biased region" description="Low complexity" evidence="1">
    <location>
        <begin position="72"/>
        <end position="85"/>
    </location>
</feature>
<sequence>MDNVAKVERSKSKLGGTSIDNVKILNLKPMQNGDEVGIDAWICVIGDRRCKGGEVGNNGDEARCDEQKKGSAENATRPATTTTAAEVGGNARSQRTCAKPPPPNIPTPHEAQA</sequence>
<name>A0A9P6CMR7_9AGAR</name>
<protein>
    <submittedName>
        <fullName evidence="2">Uncharacterized protein</fullName>
    </submittedName>
</protein>
<proteinExistence type="predicted"/>
<evidence type="ECO:0000313" key="3">
    <source>
        <dbReference type="Proteomes" id="UP000807469"/>
    </source>
</evidence>
<dbReference type="Proteomes" id="UP000807469">
    <property type="component" value="Unassembled WGS sequence"/>
</dbReference>
<gene>
    <name evidence="2" type="ORF">BDN70DRAFT_900433</name>
</gene>
<dbReference type="AlphaFoldDB" id="A0A9P6CMR7"/>
<dbReference type="EMBL" id="MU155518">
    <property type="protein sequence ID" value="KAF9472596.1"/>
    <property type="molecule type" value="Genomic_DNA"/>
</dbReference>
<evidence type="ECO:0000256" key="1">
    <source>
        <dbReference type="SAM" id="MobiDB-lite"/>
    </source>
</evidence>
<organism evidence="2 3">
    <name type="scientific">Pholiota conissans</name>
    <dbReference type="NCBI Taxonomy" id="109636"/>
    <lineage>
        <taxon>Eukaryota</taxon>
        <taxon>Fungi</taxon>
        <taxon>Dikarya</taxon>
        <taxon>Basidiomycota</taxon>
        <taxon>Agaricomycotina</taxon>
        <taxon>Agaricomycetes</taxon>
        <taxon>Agaricomycetidae</taxon>
        <taxon>Agaricales</taxon>
        <taxon>Agaricineae</taxon>
        <taxon>Strophariaceae</taxon>
        <taxon>Pholiota</taxon>
    </lineage>
</organism>